<dbReference type="AlphaFoldDB" id="A0A556MNP7"/>
<dbReference type="CDD" id="cd00146">
    <property type="entry name" value="PKD"/>
    <property type="match status" value="1"/>
</dbReference>
<comment type="caution">
    <text evidence="2">The sequence shown here is derived from an EMBL/GenBank/DDBJ whole genome shotgun (WGS) entry which is preliminary data.</text>
</comment>
<dbReference type="SMART" id="SM00089">
    <property type="entry name" value="PKD"/>
    <property type="match status" value="1"/>
</dbReference>
<evidence type="ECO:0000313" key="3">
    <source>
        <dbReference type="Proteomes" id="UP000316008"/>
    </source>
</evidence>
<reference evidence="2 3" key="1">
    <citation type="submission" date="2019-07" db="EMBL/GenBank/DDBJ databases">
        <authorList>
            <person name="Huq M.A."/>
        </authorList>
    </citation>
    <scope>NUCLEOTIDE SEQUENCE [LARGE SCALE GENOMIC DNA]</scope>
    <source>
        <strain evidence="2 3">MAH-3</strain>
    </source>
</reference>
<dbReference type="InterPro" id="IPR013783">
    <property type="entry name" value="Ig-like_fold"/>
</dbReference>
<dbReference type="InterPro" id="IPR000601">
    <property type="entry name" value="PKD_dom"/>
</dbReference>
<dbReference type="RefSeq" id="WP_144333787.1">
    <property type="nucleotide sequence ID" value="NZ_VLPL01000007.1"/>
</dbReference>
<dbReference type="InterPro" id="IPR026341">
    <property type="entry name" value="T9SS_type_B"/>
</dbReference>
<evidence type="ECO:0000313" key="2">
    <source>
        <dbReference type="EMBL" id="TSJ41526.1"/>
    </source>
</evidence>
<dbReference type="EMBL" id="VLPL01000007">
    <property type="protein sequence ID" value="TSJ41526.1"/>
    <property type="molecule type" value="Genomic_DNA"/>
</dbReference>
<gene>
    <name evidence="2" type="ORF">FO442_13760</name>
</gene>
<organism evidence="2 3">
    <name type="scientific">Fluviicola chungangensis</name>
    <dbReference type="NCBI Taxonomy" id="2597671"/>
    <lineage>
        <taxon>Bacteria</taxon>
        <taxon>Pseudomonadati</taxon>
        <taxon>Bacteroidota</taxon>
        <taxon>Flavobacteriia</taxon>
        <taxon>Flavobacteriales</taxon>
        <taxon>Crocinitomicaceae</taxon>
        <taxon>Fluviicola</taxon>
    </lineage>
</organism>
<dbReference type="Gene3D" id="2.60.40.10">
    <property type="entry name" value="Immunoglobulins"/>
    <property type="match status" value="1"/>
</dbReference>
<dbReference type="Proteomes" id="UP000316008">
    <property type="component" value="Unassembled WGS sequence"/>
</dbReference>
<dbReference type="InterPro" id="IPR035986">
    <property type="entry name" value="PKD_dom_sf"/>
</dbReference>
<dbReference type="PROSITE" id="PS50093">
    <property type="entry name" value="PKD"/>
    <property type="match status" value="1"/>
</dbReference>
<feature type="domain" description="PKD" evidence="1">
    <location>
        <begin position="151"/>
        <end position="238"/>
    </location>
</feature>
<dbReference type="Gene3D" id="2.60.40.4070">
    <property type="match status" value="1"/>
</dbReference>
<dbReference type="InterPro" id="IPR022409">
    <property type="entry name" value="PKD/Chitinase_dom"/>
</dbReference>
<accession>A0A556MNP7</accession>
<evidence type="ECO:0000259" key="1">
    <source>
        <dbReference type="PROSITE" id="PS50093"/>
    </source>
</evidence>
<name>A0A556MNP7_9FLAO</name>
<sequence length="328" mass="34715">MCFFGLITVTVTDNNGCQGTSPSVNVTSVAQIVTNSTVSICQGQSAVIHGISQSTAGVYSQTFQSSGGCDSISNVTLVVNPGPNPVITGNLWYCEGNQATLDAGGPYASYFWSIGGNQQTIQTTSSAPITVTVTDANGCSATSAAVNLIAPPLAVVDATPSTGTAPLAVNLTNGSQNATVYHWYFGNGTDLTTASINSQSQTYDSTGQYTVILVASSQFGCSDTAYVTIVVVEPNQPMIIDFPNIFTPNGDHNNDFFEFASSNVASLEVIVTNRWGNLMFKSTDIHFQWDGTMPNGEQASEGVYFYQYKVTGILGEYLEGQKFVHLVK</sequence>
<proteinExistence type="predicted"/>
<dbReference type="Pfam" id="PF18911">
    <property type="entry name" value="PKD_4"/>
    <property type="match status" value="1"/>
</dbReference>
<keyword evidence="3" id="KW-1185">Reference proteome</keyword>
<dbReference type="OrthoDB" id="9765926at2"/>
<dbReference type="SUPFAM" id="SSF49299">
    <property type="entry name" value="PKD domain"/>
    <property type="match status" value="1"/>
</dbReference>
<protein>
    <submittedName>
        <fullName evidence="2">T9SS type B sorting domain-containing protein</fullName>
    </submittedName>
</protein>
<dbReference type="NCBIfam" id="TIGR04131">
    <property type="entry name" value="Bac_Flav_CTERM"/>
    <property type="match status" value="1"/>
</dbReference>
<dbReference type="Pfam" id="PF13585">
    <property type="entry name" value="CHU_C"/>
    <property type="match status" value="1"/>
</dbReference>